<dbReference type="Proteomes" id="UP000682134">
    <property type="component" value="Unassembled WGS sequence"/>
</dbReference>
<dbReference type="EMBL" id="JAGIYQ010000010">
    <property type="protein sequence ID" value="MBP0726289.1"/>
    <property type="molecule type" value="Genomic_DNA"/>
</dbReference>
<comment type="caution">
    <text evidence="1">The sequence shown here is derived from an EMBL/GenBank/DDBJ whole genome shotgun (WGS) entry which is preliminary data.</text>
</comment>
<dbReference type="AlphaFoldDB" id="A0A940SKR2"/>
<sequence>MKSILLVLSLLTIVGSSNEHINKTMNRQTKISSINQITKIHIPTSTSTKNNITQSKPIKNNGKWVQLGAKLYYLQGSVKKIERNKNGQYILKIVVEKTFHSKSDGVKSPYKNGETYSFLLKSLPNINLKQKNIIIYGGQVTSNGHDSFMGTKIVCYELNKTFVDLHGKIVLLPQKEYPYQF</sequence>
<evidence type="ECO:0000313" key="1">
    <source>
        <dbReference type="EMBL" id="MBP0726289.1"/>
    </source>
</evidence>
<keyword evidence="2" id="KW-1185">Reference proteome</keyword>
<organism evidence="1 2">
    <name type="scientific">Gottfriedia endophytica</name>
    <dbReference type="NCBI Taxonomy" id="2820819"/>
    <lineage>
        <taxon>Bacteria</taxon>
        <taxon>Bacillati</taxon>
        <taxon>Bacillota</taxon>
        <taxon>Bacilli</taxon>
        <taxon>Bacillales</taxon>
        <taxon>Bacillaceae</taxon>
        <taxon>Gottfriedia</taxon>
    </lineage>
</organism>
<evidence type="ECO:0000313" key="2">
    <source>
        <dbReference type="Proteomes" id="UP000682134"/>
    </source>
</evidence>
<name>A0A940SKR2_9BACI</name>
<reference evidence="1" key="1">
    <citation type="submission" date="2021-04" db="EMBL/GenBank/DDBJ databases">
        <title>Genome seq and assembly of Bacillus sp.</title>
        <authorList>
            <person name="Chhetri G."/>
        </authorList>
    </citation>
    <scope>NUCLEOTIDE SEQUENCE</scope>
    <source>
        <strain evidence="1">RG28</strain>
    </source>
</reference>
<accession>A0A940SKR2</accession>
<dbReference type="RefSeq" id="WP_209406634.1">
    <property type="nucleotide sequence ID" value="NZ_JAGIYQ010000010.1"/>
</dbReference>
<proteinExistence type="predicted"/>
<gene>
    <name evidence="1" type="ORF">J5Y03_14100</name>
</gene>
<protein>
    <submittedName>
        <fullName evidence="1">Uncharacterized protein</fullName>
    </submittedName>
</protein>